<evidence type="ECO:0000313" key="8">
    <source>
        <dbReference type="Proteomes" id="UP000561438"/>
    </source>
</evidence>
<evidence type="ECO:0000256" key="6">
    <source>
        <dbReference type="SAM" id="Phobius"/>
    </source>
</evidence>
<feature type="transmembrane region" description="Helical" evidence="6">
    <location>
        <begin position="190"/>
        <end position="211"/>
    </location>
</feature>
<comment type="caution">
    <text evidence="7">The sequence shown here is derived from an EMBL/GenBank/DDBJ whole genome shotgun (WGS) entry which is preliminary data.</text>
</comment>
<reference evidence="7 8" key="1">
    <citation type="submission" date="2020-06" db="EMBL/GenBank/DDBJ databases">
        <title>Altererythrobacter sp. HHU K3-1.</title>
        <authorList>
            <person name="Zhang D."/>
            <person name="Xue H."/>
        </authorList>
    </citation>
    <scope>NUCLEOTIDE SEQUENCE [LARGE SCALE GENOMIC DNA]</scope>
    <source>
        <strain evidence="7 8">HHU K3-1</strain>
    </source>
</reference>
<evidence type="ECO:0000256" key="1">
    <source>
        <dbReference type="ARBA" id="ARBA00004651"/>
    </source>
</evidence>
<dbReference type="InterPro" id="IPR050833">
    <property type="entry name" value="Poly_Biosynth_Transport"/>
</dbReference>
<evidence type="ECO:0008006" key="9">
    <source>
        <dbReference type="Google" id="ProtNLM"/>
    </source>
</evidence>
<protein>
    <recommendedName>
        <fullName evidence="9">Polysaccharide biosynthesis protein</fullName>
    </recommendedName>
</protein>
<dbReference type="AlphaFoldDB" id="A0A850HE94"/>
<proteinExistence type="predicted"/>
<feature type="transmembrane region" description="Helical" evidence="6">
    <location>
        <begin position="48"/>
        <end position="70"/>
    </location>
</feature>
<comment type="subcellular location">
    <subcellularLocation>
        <location evidence="1">Cell membrane</location>
        <topology evidence="1">Multi-pass membrane protein</topology>
    </subcellularLocation>
</comment>
<feature type="transmembrane region" description="Helical" evidence="6">
    <location>
        <begin position="231"/>
        <end position="249"/>
    </location>
</feature>
<feature type="transmembrane region" description="Helical" evidence="6">
    <location>
        <begin position="349"/>
        <end position="373"/>
    </location>
</feature>
<feature type="transmembrane region" description="Helical" evidence="6">
    <location>
        <begin position="96"/>
        <end position="116"/>
    </location>
</feature>
<name>A0A850HE94_9SPHN</name>
<evidence type="ECO:0000256" key="3">
    <source>
        <dbReference type="ARBA" id="ARBA00022692"/>
    </source>
</evidence>
<keyword evidence="5 6" id="KW-0472">Membrane</keyword>
<dbReference type="Proteomes" id="UP000561438">
    <property type="component" value="Unassembled WGS sequence"/>
</dbReference>
<feature type="transmembrane region" description="Helical" evidence="6">
    <location>
        <begin position="21"/>
        <end position="42"/>
    </location>
</feature>
<accession>A0A850HE94</accession>
<evidence type="ECO:0000256" key="4">
    <source>
        <dbReference type="ARBA" id="ARBA00022989"/>
    </source>
</evidence>
<keyword evidence="2" id="KW-1003">Cell membrane</keyword>
<evidence type="ECO:0000313" key="7">
    <source>
        <dbReference type="EMBL" id="NVD45529.1"/>
    </source>
</evidence>
<keyword evidence="3 6" id="KW-0812">Transmembrane</keyword>
<feature type="transmembrane region" description="Helical" evidence="6">
    <location>
        <begin position="385"/>
        <end position="403"/>
    </location>
</feature>
<evidence type="ECO:0000256" key="5">
    <source>
        <dbReference type="ARBA" id="ARBA00023136"/>
    </source>
</evidence>
<dbReference type="EMBL" id="JABWGV010000003">
    <property type="protein sequence ID" value="NVD45529.1"/>
    <property type="molecule type" value="Genomic_DNA"/>
</dbReference>
<dbReference type="PANTHER" id="PTHR30250:SF11">
    <property type="entry name" value="O-ANTIGEN TRANSPORTER-RELATED"/>
    <property type="match status" value="1"/>
</dbReference>
<evidence type="ECO:0000256" key="2">
    <source>
        <dbReference type="ARBA" id="ARBA00022475"/>
    </source>
</evidence>
<feature type="transmembrane region" description="Helical" evidence="6">
    <location>
        <begin position="317"/>
        <end position="337"/>
    </location>
</feature>
<organism evidence="7 8">
    <name type="scientific">Qipengyuania atrilutea</name>
    <dbReference type="NCBI Taxonomy" id="2744473"/>
    <lineage>
        <taxon>Bacteria</taxon>
        <taxon>Pseudomonadati</taxon>
        <taxon>Pseudomonadota</taxon>
        <taxon>Alphaproteobacteria</taxon>
        <taxon>Sphingomonadales</taxon>
        <taxon>Erythrobacteraceae</taxon>
        <taxon>Qipengyuania</taxon>
    </lineage>
</organism>
<keyword evidence="8" id="KW-1185">Reference proteome</keyword>
<sequence length="466" mass="48633">MSSMASPADRTRLRRGIAANAISTVLRILSQLILLPVLFAFWDEARVGVWLMIFALPAYLCMAAAGVSAAGANRALAETHCGDGGEPAAIYRSARAAALLSTLILSFAAIAIGLLVVERDVDLQTSVSAEEVRAALILLGIYALVTAQMTVLEIPLRYAGRYPEHIWLQAGASAAEVVALAILLAVGSDFAILVGGLVAVRLAFTIGGMMIARSAIPAMFARSGGARQAGLLRSLAAPSLAFIAMPLVYGLNLQGYVLLVGAIFGPAVLAAFVATRTIVRLLDLFTNFVFNAQFFEAGHLSGDESELRRRLLTTTTLVTLCVSLAFAAVVLVVGPPLQHAWTVGKTEFSYGLALVLLAAGTIRALSAAPIAILSAMNAHARVAGFYLAGSGAGIAGAFVLAFAGAPLSVVAAMLIAAELSQLVPLLRSSVRATGYSLPALCRDLFAKERLADIAIVGRLIDPRKTH</sequence>
<dbReference type="GO" id="GO:0005886">
    <property type="term" value="C:plasma membrane"/>
    <property type="evidence" value="ECO:0007669"/>
    <property type="project" value="UniProtKB-SubCell"/>
</dbReference>
<keyword evidence="4 6" id="KW-1133">Transmembrane helix</keyword>
<feature type="transmembrane region" description="Helical" evidence="6">
    <location>
        <begin position="255"/>
        <end position="274"/>
    </location>
</feature>
<feature type="transmembrane region" description="Helical" evidence="6">
    <location>
        <begin position="136"/>
        <end position="154"/>
    </location>
</feature>
<feature type="transmembrane region" description="Helical" evidence="6">
    <location>
        <begin position="166"/>
        <end position="184"/>
    </location>
</feature>
<dbReference type="PANTHER" id="PTHR30250">
    <property type="entry name" value="PST FAMILY PREDICTED COLANIC ACID TRANSPORTER"/>
    <property type="match status" value="1"/>
</dbReference>
<gene>
    <name evidence="7" type="ORF">HUV48_10975</name>
</gene>